<proteinExistence type="predicted"/>
<reference evidence="2 3" key="1">
    <citation type="submission" date="2024-02" db="EMBL/GenBank/DDBJ databases">
        <title>High-quality chromosome-scale genome assembly of Pensacola bahiagrass (Paspalum notatum Flugge var. saurae).</title>
        <authorList>
            <person name="Vega J.M."/>
            <person name="Podio M."/>
            <person name="Orjuela J."/>
            <person name="Siena L.A."/>
            <person name="Pessino S.C."/>
            <person name="Combes M.C."/>
            <person name="Mariac C."/>
            <person name="Albertini E."/>
            <person name="Pupilli F."/>
            <person name="Ortiz J.P.A."/>
            <person name="Leblanc O."/>
        </authorList>
    </citation>
    <scope>NUCLEOTIDE SEQUENCE [LARGE SCALE GENOMIC DNA]</scope>
    <source>
        <strain evidence="2">R1</strain>
        <tissue evidence="2">Leaf</tissue>
    </source>
</reference>
<evidence type="ECO:0000256" key="1">
    <source>
        <dbReference type="SAM" id="MobiDB-lite"/>
    </source>
</evidence>
<keyword evidence="3" id="KW-1185">Reference proteome</keyword>
<dbReference type="AlphaFoldDB" id="A0AAQ3U6D5"/>
<sequence length="108" mass="11653">MAARDPHVPSPSGRDDGDPGGRRHDSRPPHPGGPVTGDAPPGGWVGRVEAFLGRPLPAEQDGKKKRTSGVPLRWIRQELGQCPEDADEDTINFHCRAWVLNIVFASTA</sequence>
<dbReference type="EMBL" id="CP144751">
    <property type="protein sequence ID" value="WVZ86193.1"/>
    <property type="molecule type" value="Genomic_DNA"/>
</dbReference>
<evidence type="ECO:0000313" key="3">
    <source>
        <dbReference type="Proteomes" id="UP001341281"/>
    </source>
</evidence>
<accession>A0AAQ3U6D5</accession>
<feature type="compositionally biased region" description="Basic and acidic residues" evidence="1">
    <location>
        <begin position="1"/>
        <end position="28"/>
    </location>
</feature>
<feature type="region of interest" description="Disordered" evidence="1">
    <location>
        <begin position="1"/>
        <end position="47"/>
    </location>
</feature>
<organism evidence="2 3">
    <name type="scientific">Paspalum notatum var. saurae</name>
    <dbReference type="NCBI Taxonomy" id="547442"/>
    <lineage>
        <taxon>Eukaryota</taxon>
        <taxon>Viridiplantae</taxon>
        <taxon>Streptophyta</taxon>
        <taxon>Embryophyta</taxon>
        <taxon>Tracheophyta</taxon>
        <taxon>Spermatophyta</taxon>
        <taxon>Magnoliopsida</taxon>
        <taxon>Liliopsida</taxon>
        <taxon>Poales</taxon>
        <taxon>Poaceae</taxon>
        <taxon>PACMAD clade</taxon>
        <taxon>Panicoideae</taxon>
        <taxon>Andropogonodae</taxon>
        <taxon>Paspaleae</taxon>
        <taxon>Paspalinae</taxon>
        <taxon>Paspalum</taxon>
    </lineage>
</organism>
<name>A0AAQ3U6D5_PASNO</name>
<protein>
    <submittedName>
        <fullName evidence="2">Uncharacterized protein</fullName>
    </submittedName>
</protein>
<evidence type="ECO:0000313" key="2">
    <source>
        <dbReference type="EMBL" id="WVZ86193.1"/>
    </source>
</evidence>
<gene>
    <name evidence="2" type="ORF">U9M48_033018</name>
</gene>
<dbReference type="Proteomes" id="UP001341281">
    <property type="component" value="Chromosome 07"/>
</dbReference>